<name>A0ABU6V4A4_9FABA</name>
<protein>
    <submittedName>
        <fullName evidence="1">Uncharacterized protein</fullName>
    </submittedName>
</protein>
<reference evidence="1 2" key="1">
    <citation type="journal article" date="2023" name="Plants (Basel)">
        <title>Bridging the Gap: Combining Genomics and Transcriptomics Approaches to Understand Stylosanthes scabra, an Orphan Legume from the Brazilian Caatinga.</title>
        <authorList>
            <person name="Ferreira-Neto J.R.C."/>
            <person name="da Silva M.D."/>
            <person name="Binneck E."/>
            <person name="de Melo N.F."/>
            <person name="da Silva R.H."/>
            <person name="de Melo A.L.T.M."/>
            <person name="Pandolfi V."/>
            <person name="Bustamante F.O."/>
            <person name="Brasileiro-Vidal A.C."/>
            <person name="Benko-Iseppon A.M."/>
        </authorList>
    </citation>
    <scope>NUCLEOTIDE SEQUENCE [LARGE SCALE GENOMIC DNA]</scope>
    <source>
        <tissue evidence="1">Leaves</tissue>
    </source>
</reference>
<accession>A0ABU6V4A4</accession>
<proteinExistence type="predicted"/>
<evidence type="ECO:0000313" key="1">
    <source>
        <dbReference type="EMBL" id="MED6168054.1"/>
    </source>
</evidence>
<keyword evidence="2" id="KW-1185">Reference proteome</keyword>
<dbReference type="EMBL" id="JASCZI010151053">
    <property type="protein sequence ID" value="MED6168054.1"/>
    <property type="molecule type" value="Genomic_DNA"/>
</dbReference>
<comment type="caution">
    <text evidence="1">The sequence shown here is derived from an EMBL/GenBank/DDBJ whole genome shotgun (WGS) entry which is preliminary data.</text>
</comment>
<gene>
    <name evidence="1" type="ORF">PIB30_008404</name>
</gene>
<evidence type="ECO:0000313" key="2">
    <source>
        <dbReference type="Proteomes" id="UP001341840"/>
    </source>
</evidence>
<sequence length="102" mass="11481">MTKTDLTPEQRFALFELLKGRHAQSPSPMINQVNKCTLKMIGLARCGNGLYIMHSPTASLNFTTMRDIPSARHVSTSSTSIINHFFYNENSENSKTQIVSEF</sequence>
<organism evidence="1 2">
    <name type="scientific">Stylosanthes scabra</name>
    <dbReference type="NCBI Taxonomy" id="79078"/>
    <lineage>
        <taxon>Eukaryota</taxon>
        <taxon>Viridiplantae</taxon>
        <taxon>Streptophyta</taxon>
        <taxon>Embryophyta</taxon>
        <taxon>Tracheophyta</taxon>
        <taxon>Spermatophyta</taxon>
        <taxon>Magnoliopsida</taxon>
        <taxon>eudicotyledons</taxon>
        <taxon>Gunneridae</taxon>
        <taxon>Pentapetalae</taxon>
        <taxon>rosids</taxon>
        <taxon>fabids</taxon>
        <taxon>Fabales</taxon>
        <taxon>Fabaceae</taxon>
        <taxon>Papilionoideae</taxon>
        <taxon>50 kb inversion clade</taxon>
        <taxon>dalbergioids sensu lato</taxon>
        <taxon>Dalbergieae</taxon>
        <taxon>Pterocarpus clade</taxon>
        <taxon>Stylosanthes</taxon>
    </lineage>
</organism>
<dbReference type="Proteomes" id="UP001341840">
    <property type="component" value="Unassembled WGS sequence"/>
</dbReference>